<sequence>MVIANKTHKCCIWSLQATWIESSWPYIDWFSPFNLLLSGNGLKLDSIFSQLHKLVNENEKEPRAFVGVNNVRPTMRLLTQLKTAAIPSPSPLYLYGPWSLPSMLLENTEQNQSNAQRELRGCFTKRNQAVGKEDLLHLPHGHKNHNQLSSKTCGSMIVGLGAG</sequence>
<organism evidence="1 2">
    <name type="scientific">Hibiscus sabdariffa</name>
    <name type="common">roselle</name>
    <dbReference type="NCBI Taxonomy" id="183260"/>
    <lineage>
        <taxon>Eukaryota</taxon>
        <taxon>Viridiplantae</taxon>
        <taxon>Streptophyta</taxon>
        <taxon>Embryophyta</taxon>
        <taxon>Tracheophyta</taxon>
        <taxon>Spermatophyta</taxon>
        <taxon>Magnoliopsida</taxon>
        <taxon>eudicotyledons</taxon>
        <taxon>Gunneridae</taxon>
        <taxon>Pentapetalae</taxon>
        <taxon>rosids</taxon>
        <taxon>malvids</taxon>
        <taxon>Malvales</taxon>
        <taxon>Malvaceae</taxon>
        <taxon>Malvoideae</taxon>
        <taxon>Hibiscus</taxon>
    </lineage>
</organism>
<evidence type="ECO:0000313" key="1">
    <source>
        <dbReference type="EMBL" id="KAK9014496.1"/>
    </source>
</evidence>
<proteinExistence type="predicted"/>
<reference evidence="1 2" key="1">
    <citation type="journal article" date="2024" name="G3 (Bethesda)">
        <title>Genome assembly of Hibiscus sabdariffa L. provides insights into metabolisms of medicinal natural products.</title>
        <authorList>
            <person name="Kim T."/>
        </authorList>
    </citation>
    <scope>NUCLEOTIDE SEQUENCE [LARGE SCALE GENOMIC DNA]</scope>
    <source>
        <strain evidence="1">TK-2024</strain>
        <tissue evidence="1">Old leaves</tissue>
    </source>
</reference>
<protein>
    <submittedName>
        <fullName evidence="1">Uncharacterized protein</fullName>
    </submittedName>
</protein>
<keyword evidence="2" id="KW-1185">Reference proteome</keyword>
<name>A0ABR2RNX4_9ROSI</name>
<gene>
    <name evidence="1" type="ORF">V6N11_005651</name>
</gene>
<evidence type="ECO:0000313" key="2">
    <source>
        <dbReference type="Proteomes" id="UP001396334"/>
    </source>
</evidence>
<dbReference type="Proteomes" id="UP001396334">
    <property type="component" value="Unassembled WGS sequence"/>
</dbReference>
<comment type="caution">
    <text evidence="1">The sequence shown here is derived from an EMBL/GenBank/DDBJ whole genome shotgun (WGS) entry which is preliminary data.</text>
</comment>
<dbReference type="EMBL" id="JBBPBN010000021">
    <property type="protein sequence ID" value="KAK9014496.1"/>
    <property type="molecule type" value="Genomic_DNA"/>
</dbReference>
<accession>A0ABR2RNX4</accession>